<accession>A0AAX4K3E4</accession>
<organism evidence="1 2">
    <name type="scientific">Kwoniella dendrophila CBS 6074</name>
    <dbReference type="NCBI Taxonomy" id="1295534"/>
    <lineage>
        <taxon>Eukaryota</taxon>
        <taxon>Fungi</taxon>
        <taxon>Dikarya</taxon>
        <taxon>Basidiomycota</taxon>
        <taxon>Agaricomycotina</taxon>
        <taxon>Tremellomycetes</taxon>
        <taxon>Tremellales</taxon>
        <taxon>Cryptococcaceae</taxon>
        <taxon>Kwoniella</taxon>
    </lineage>
</organism>
<proteinExistence type="predicted"/>
<evidence type="ECO:0000313" key="1">
    <source>
        <dbReference type="EMBL" id="WWC91258.1"/>
    </source>
</evidence>
<dbReference type="EMBL" id="CP144105">
    <property type="protein sequence ID" value="WWC91258.1"/>
    <property type="molecule type" value="Genomic_DNA"/>
</dbReference>
<keyword evidence="2" id="KW-1185">Reference proteome</keyword>
<evidence type="ECO:0000313" key="2">
    <source>
        <dbReference type="Proteomes" id="UP001355207"/>
    </source>
</evidence>
<reference evidence="1 2" key="1">
    <citation type="submission" date="2024-01" db="EMBL/GenBank/DDBJ databases">
        <title>Comparative genomics of Cryptococcus and Kwoniella reveals pathogenesis evolution and contrasting modes of karyotype evolution via chromosome fusion or intercentromeric recombination.</title>
        <authorList>
            <person name="Coelho M.A."/>
            <person name="David-Palma M."/>
            <person name="Shea T."/>
            <person name="Bowers K."/>
            <person name="McGinley-Smith S."/>
            <person name="Mohammad A.W."/>
            <person name="Gnirke A."/>
            <person name="Yurkov A.M."/>
            <person name="Nowrousian M."/>
            <person name="Sun S."/>
            <person name="Cuomo C.A."/>
            <person name="Heitman J."/>
        </authorList>
    </citation>
    <scope>NUCLEOTIDE SEQUENCE [LARGE SCALE GENOMIC DNA]</scope>
    <source>
        <strain evidence="1 2">CBS 6074</strain>
    </source>
</reference>
<dbReference type="GeneID" id="91096870"/>
<protein>
    <submittedName>
        <fullName evidence="1">Uncharacterized protein</fullName>
    </submittedName>
</protein>
<dbReference type="AlphaFoldDB" id="A0AAX4K3E4"/>
<gene>
    <name evidence="1" type="ORF">L201_006201</name>
</gene>
<name>A0AAX4K3E4_9TREE</name>
<dbReference type="RefSeq" id="XP_066078020.1">
    <property type="nucleotide sequence ID" value="XM_066221923.1"/>
</dbReference>
<dbReference type="Proteomes" id="UP001355207">
    <property type="component" value="Chromosome 8"/>
</dbReference>
<sequence>MSSNTKLYANLPVSQPPSEIRGHNLVVETASPPFLITLTPPKKSRILSYLRDEQSYRLPFLPLWNNRLYFTEFSDQLDNGQCVTITRIDLSKAWLGVVDYLKFHSGLQYELVKRWHANFDFRGEDVETLFNDLSIVRAVFQPIFFELDRAMGLFRKSELKGHIPLKWYKPSVEFEDKELSDYPFKLKEDTLIEHLTPAFIHATKLALKVTYDRSTPKVDEDEESEINQLKRRVDGRSIFLSLKTHD</sequence>